<gene>
    <name evidence="3" type="ordered locus">Deima_1348</name>
</gene>
<dbReference type="InterPro" id="IPR052893">
    <property type="entry name" value="TCS_response_regulator"/>
</dbReference>
<dbReference type="SMART" id="SM00448">
    <property type="entry name" value="REC"/>
    <property type="match status" value="1"/>
</dbReference>
<reference evidence="3 4" key="1">
    <citation type="journal article" date="2011" name="Stand. Genomic Sci.">
        <title>Complete genome sequence of Deinococcus maricopensis type strain (LB-34).</title>
        <authorList>
            <person name="Pukall R."/>
            <person name="Zeytun A."/>
            <person name="Lucas S."/>
            <person name="Lapidus A."/>
            <person name="Hammon N."/>
            <person name="Deshpande S."/>
            <person name="Nolan M."/>
            <person name="Cheng J.F."/>
            <person name="Pitluck S."/>
            <person name="Liolios K."/>
            <person name="Pagani I."/>
            <person name="Mikhailova N."/>
            <person name="Ivanova N."/>
            <person name="Mavromatis K."/>
            <person name="Pati A."/>
            <person name="Tapia R."/>
            <person name="Han C."/>
            <person name="Goodwin L."/>
            <person name="Chen A."/>
            <person name="Palaniappan K."/>
            <person name="Land M."/>
            <person name="Hauser L."/>
            <person name="Chang Y.J."/>
            <person name="Jeffries C.D."/>
            <person name="Brambilla E.M."/>
            <person name="Rohde M."/>
            <person name="Goker M."/>
            <person name="Detter J.C."/>
            <person name="Woyke T."/>
            <person name="Bristow J."/>
            <person name="Eisen J.A."/>
            <person name="Markowitz V."/>
            <person name="Hugenholtz P."/>
            <person name="Kyrpides N.C."/>
            <person name="Klenk H.P."/>
        </authorList>
    </citation>
    <scope>NUCLEOTIDE SEQUENCE [LARGE SCALE GENOMIC DNA]</scope>
    <source>
        <strain evidence="4">DSM 21211 / LMG 22137 / NRRL B-23946 / LB-34</strain>
    </source>
</reference>
<keyword evidence="4" id="KW-1185">Reference proteome</keyword>
<dbReference type="eggNOG" id="COG0784">
    <property type="taxonomic scope" value="Bacteria"/>
</dbReference>
<dbReference type="Proteomes" id="UP000008635">
    <property type="component" value="Chromosome"/>
</dbReference>
<dbReference type="STRING" id="709986.Deima_1348"/>
<dbReference type="PANTHER" id="PTHR44520:SF2">
    <property type="entry name" value="RESPONSE REGULATOR RCP1"/>
    <property type="match status" value="1"/>
</dbReference>
<proteinExistence type="predicted"/>
<evidence type="ECO:0000256" key="1">
    <source>
        <dbReference type="PROSITE-ProRule" id="PRU00169"/>
    </source>
</evidence>
<dbReference type="Gene3D" id="3.40.50.2300">
    <property type="match status" value="1"/>
</dbReference>
<name>E8U7F9_DEIML</name>
<dbReference type="InterPro" id="IPR001789">
    <property type="entry name" value="Sig_transdc_resp-reg_receiver"/>
</dbReference>
<dbReference type="AlphaFoldDB" id="E8U7F9"/>
<evidence type="ECO:0000313" key="4">
    <source>
        <dbReference type="Proteomes" id="UP000008635"/>
    </source>
</evidence>
<accession>E8U7F9</accession>
<evidence type="ECO:0000259" key="2">
    <source>
        <dbReference type="PROSITE" id="PS50110"/>
    </source>
</evidence>
<dbReference type="Pfam" id="PF00072">
    <property type="entry name" value="Response_reg"/>
    <property type="match status" value="1"/>
</dbReference>
<organism evidence="3 4">
    <name type="scientific">Deinococcus maricopensis (strain DSM 21211 / LMG 22137 / NRRL B-23946 / LB-34)</name>
    <dbReference type="NCBI Taxonomy" id="709986"/>
    <lineage>
        <taxon>Bacteria</taxon>
        <taxon>Thermotogati</taxon>
        <taxon>Deinococcota</taxon>
        <taxon>Deinococci</taxon>
        <taxon>Deinococcales</taxon>
        <taxon>Deinococcaceae</taxon>
        <taxon>Deinococcus</taxon>
    </lineage>
</organism>
<feature type="domain" description="Response regulatory" evidence="2">
    <location>
        <begin position="27"/>
        <end position="152"/>
    </location>
</feature>
<sequence length="166" mass="18891">MCTCHTVPQAQEKDRATTMTLNHEPIEILLVEDNEPDILLTQEAFEEARVPNRLHIARDGVEAMQFLRREAAFANKPRPDVILLDINMPRKNGLEVLEELKGDPELKTIPVVVLTTSQADEDILRSYQSHASSYIVKPVEFDNFYQAIQALGRYMLSIVRLPPRAP</sequence>
<dbReference type="EMBL" id="CP002454">
    <property type="protein sequence ID" value="ADV66998.1"/>
    <property type="molecule type" value="Genomic_DNA"/>
</dbReference>
<dbReference type="KEGG" id="dmr:Deima_1348"/>
<keyword evidence="1" id="KW-0597">Phosphoprotein</keyword>
<dbReference type="CDD" id="cd17557">
    <property type="entry name" value="REC_Rcp-like"/>
    <property type="match status" value="1"/>
</dbReference>
<dbReference type="GO" id="GO:0000160">
    <property type="term" value="P:phosphorelay signal transduction system"/>
    <property type="evidence" value="ECO:0007669"/>
    <property type="project" value="InterPro"/>
</dbReference>
<protein>
    <submittedName>
        <fullName evidence="3">Response regulator receiver protein</fullName>
    </submittedName>
</protein>
<dbReference type="PANTHER" id="PTHR44520">
    <property type="entry name" value="RESPONSE REGULATOR RCP1-RELATED"/>
    <property type="match status" value="1"/>
</dbReference>
<dbReference type="InterPro" id="IPR011006">
    <property type="entry name" value="CheY-like_superfamily"/>
</dbReference>
<dbReference type="PROSITE" id="PS50110">
    <property type="entry name" value="RESPONSE_REGULATORY"/>
    <property type="match status" value="1"/>
</dbReference>
<feature type="modified residue" description="4-aspartylphosphate" evidence="1">
    <location>
        <position position="85"/>
    </location>
</feature>
<evidence type="ECO:0000313" key="3">
    <source>
        <dbReference type="EMBL" id="ADV66998.1"/>
    </source>
</evidence>
<dbReference type="SUPFAM" id="SSF52172">
    <property type="entry name" value="CheY-like"/>
    <property type="match status" value="1"/>
</dbReference>
<dbReference type="HOGENOM" id="CLU_000445_69_17_0"/>
<reference evidence="4" key="2">
    <citation type="submission" date="2011-01" db="EMBL/GenBank/DDBJ databases">
        <title>The complete genome of Deinococcus maricopensis DSM 21211.</title>
        <authorList>
            <consortium name="US DOE Joint Genome Institute (JGI-PGF)"/>
            <person name="Lucas S."/>
            <person name="Copeland A."/>
            <person name="Lapidus A."/>
            <person name="Goodwin L."/>
            <person name="Pitluck S."/>
            <person name="Kyrpides N."/>
            <person name="Mavromatis K."/>
            <person name="Pagani I."/>
            <person name="Ivanova N."/>
            <person name="Ovchinnikova G."/>
            <person name="Zeytun A."/>
            <person name="Detter J.C."/>
            <person name="Han C."/>
            <person name="Land M."/>
            <person name="Hauser L."/>
            <person name="Markowitz V."/>
            <person name="Cheng J.-F."/>
            <person name="Hugenholtz P."/>
            <person name="Woyke T."/>
            <person name="Wu D."/>
            <person name="Pukall R."/>
            <person name="Gehrich-Schroeter G."/>
            <person name="Brambilla E."/>
            <person name="Klenk H.-P."/>
            <person name="Eisen J.A."/>
        </authorList>
    </citation>
    <scope>NUCLEOTIDE SEQUENCE [LARGE SCALE GENOMIC DNA]</scope>
    <source>
        <strain evidence="4">DSM 21211 / LMG 22137 / NRRL B-23946 / LB-34</strain>
    </source>
</reference>